<dbReference type="SMART" id="SM01101">
    <property type="entry name" value="CRISPR_assoc"/>
    <property type="match status" value="1"/>
</dbReference>
<dbReference type="Gene3D" id="3.30.70.1200">
    <property type="entry name" value="Crispr-associated protein, domain 1"/>
    <property type="match status" value="1"/>
</dbReference>
<dbReference type="EMBL" id="NMWT01000025">
    <property type="protein sequence ID" value="PLS27292.1"/>
    <property type="molecule type" value="Genomic_DNA"/>
</dbReference>
<gene>
    <name evidence="1" type="ORF">Uis4E_1688</name>
</gene>
<dbReference type="RefSeq" id="WP_101622772.1">
    <property type="nucleotide sequence ID" value="NZ_NMWT01000025.1"/>
</dbReference>
<name>A0A2N5IZA7_9BIFI</name>
<dbReference type="Gene3D" id="3.30.70.1210">
    <property type="entry name" value="Crispr-associated protein, domain 2"/>
    <property type="match status" value="1"/>
</dbReference>
<dbReference type="CDD" id="cd09727">
    <property type="entry name" value="Cas6_I-E"/>
    <property type="match status" value="1"/>
</dbReference>
<protein>
    <submittedName>
        <fullName evidence="1">CRISPR-associated protein, Cse3 family</fullName>
    </submittedName>
</protein>
<reference evidence="1 2" key="1">
    <citation type="submission" date="2017-07" db="EMBL/GenBank/DDBJ databases">
        <title>Bifidobacterium novel species.</title>
        <authorList>
            <person name="Lugli G.A."/>
            <person name="Milani C."/>
            <person name="Duranti S."/>
            <person name="Mangifesta M."/>
        </authorList>
    </citation>
    <scope>NUCLEOTIDE SEQUENCE [LARGE SCALE GENOMIC DNA]</scope>
    <source>
        <strain evidence="1 2">77</strain>
    </source>
</reference>
<evidence type="ECO:0000313" key="2">
    <source>
        <dbReference type="Proteomes" id="UP000235034"/>
    </source>
</evidence>
<comment type="caution">
    <text evidence="1">The sequence shown here is derived from an EMBL/GenBank/DDBJ whole genome shotgun (WGS) entry which is preliminary data.</text>
</comment>
<dbReference type="OrthoDB" id="9795689at2"/>
<evidence type="ECO:0000313" key="1">
    <source>
        <dbReference type="EMBL" id="PLS27292.1"/>
    </source>
</evidence>
<dbReference type="Proteomes" id="UP000235034">
    <property type="component" value="Unassembled WGS sequence"/>
</dbReference>
<proteinExistence type="predicted"/>
<dbReference type="SUPFAM" id="SSF117987">
    <property type="entry name" value="CRISPR-associated protein"/>
    <property type="match status" value="2"/>
</dbReference>
<dbReference type="Pfam" id="PF08798">
    <property type="entry name" value="CRISPR_assoc"/>
    <property type="match status" value="1"/>
</dbReference>
<sequence>MFISRVPLNMARECARQLIASPYRTHAAVESAFPPDAVRDDEEGRILWRLDNLAQDHSIWLYVVSPEAPDLTHIVEQAGWPMHVQWESKDYTPLLSRIAVGQHWRFRLRANPVRRARVDKGRKPKANGEGIVGKLQGHVTVGQQRDWLISRAQAHGFAILPDDNGDPSVIVSQRHRERFTREGRTVTLTTAVFDGRLVVTDADLFRHALCHGIGRAKGFGCGLLTVAPIREPEA</sequence>
<dbReference type="NCBIfam" id="TIGR01907">
    <property type="entry name" value="casE_Cse3"/>
    <property type="match status" value="1"/>
</dbReference>
<accession>A0A2N5IZA7</accession>
<dbReference type="InterPro" id="IPR010179">
    <property type="entry name" value="CRISPR-assoc_prot_Cse3"/>
</dbReference>
<dbReference type="AlphaFoldDB" id="A0A2N5IZA7"/>
<keyword evidence="2" id="KW-1185">Reference proteome</keyword>
<organism evidence="1 2">
    <name type="scientific">Bifidobacterium parmae</name>
    <dbReference type="NCBI Taxonomy" id="361854"/>
    <lineage>
        <taxon>Bacteria</taxon>
        <taxon>Bacillati</taxon>
        <taxon>Actinomycetota</taxon>
        <taxon>Actinomycetes</taxon>
        <taxon>Bifidobacteriales</taxon>
        <taxon>Bifidobacteriaceae</taxon>
        <taxon>Bifidobacterium</taxon>
    </lineage>
</organism>